<dbReference type="AlphaFoldDB" id="A0A166VYQ2"/>
<name>A0A166VYQ2_9AGAM</name>
<dbReference type="EMBL" id="KV417483">
    <property type="protein sequence ID" value="KZP33198.1"/>
    <property type="molecule type" value="Genomic_DNA"/>
</dbReference>
<proteinExistence type="predicted"/>
<organism evidence="1">
    <name type="scientific">Athelia psychrophila</name>
    <dbReference type="NCBI Taxonomy" id="1759441"/>
    <lineage>
        <taxon>Eukaryota</taxon>
        <taxon>Fungi</taxon>
        <taxon>Dikarya</taxon>
        <taxon>Basidiomycota</taxon>
        <taxon>Agaricomycotina</taxon>
        <taxon>Agaricomycetes</taxon>
        <taxon>Agaricomycetidae</taxon>
        <taxon>Atheliales</taxon>
        <taxon>Atheliaceae</taxon>
        <taxon>Athelia</taxon>
    </lineage>
</organism>
<gene>
    <name evidence="1" type="ORF">FIBSPDRAFT_374288</name>
</gene>
<protein>
    <submittedName>
        <fullName evidence="1">Uncharacterized protein</fullName>
    </submittedName>
</protein>
<evidence type="ECO:0000313" key="1">
    <source>
        <dbReference type="EMBL" id="KZP33198.1"/>
    </source>
</evidence>
<sequence length="87" mass="10056">MFQHCRVSCKHVGAAEIWQKITEARREETFFPHSTENERRMRAADGYNNAGSTCTNNEGKLRRVPKQCWAGGKVLDRYGKHNQMCLN</sequence>
<reference evidence="1" key="1">
    <citation type="journal article" date="2016" name="Mol. Biol. Evol.">
        <title>Comparative Genomics of Early-Diverging Mushroom-Forming Fungi Provides Insights into the Origins of Lignocellulose Decay Capabilities.</title>
        <authorList>
            <person name="Nagy L.G."/>
            <person name="Riley R."/>
            <person name="Tritt A."/>
            <person name="Adam C."/>
            <person name="Daum C."/>
            <person name="Floudas D."/>
            <person name="Sun H."/>
            <person name="Yadav J.S."/>
            <person name="Pangilinan J."/>
            <person name="Larsson K.H."/>
            <person name="Matsuura K."/>
            <person name="Barry K."/>
            <person name="Labutti K."/>
            <person name="Kuo R."/>
            <person name="Ohm R.A."/>
            <person name="Bhattacharya S.S."/>
            <person name="Shirouzu T."/>
            <person name="Yoshinaga Y."/>
            <person name="Martin F.M."/>
            <person name="Grigoriev I.V."/>
            <person name="Hibbett D.S."/>
        </authorList>
    </citation>
    <scope>NUCLEOTIDE SEQUENCE [LARGE SCALE GENOMIC DNA]</scope>
    <source>
        <strain evidence="1">CBS 109695</strain>
    </source>
</reference>
<accession>A0A166VYQ2</accession>